<evidence type="ECO:0000313" key="2">
    <source>
        <dbReference type="EMBL" id="QLG49603.1"/>
    </source>
</evidence>
<evidence type="ECO:0000313" key="3">
    <source>
        <dbReference type="Proteomes" id="UP000509241"/>
    </source>
</evidence>
<dbReference type="AlphaFoldDB" id="A0A7D5K717"/>
<proteinExistence type="predicted"/>
<dbReference type="KEGG" id="haly:HYG82_12400"/>
<dbReference type="Proteomes" id="UP000509241">
    <property type="component" value="Chromosome"/>
</dbReference>
<dbReference type="RefSeq" id="WP_179261336.1">
    <property type="nucleotide sequence ID" value="NZ_CP058601.1"/>
</dbReference>
<organism evidence="2 3">
    <name type="scientific">Natrinema halophilum</name>
    <dbReference type="NCBI Taxonomy" id="1699371"/>
    <lineage>
        <taxon>Archaea</taxon>
        <taxon>Methanobacteriati</taxon>
        <taxon>Methanobacteriota</taxon>
        <taxon>Stenosarchaea group</taxon>
        <taxon>Halobacteria</taxon>
        <taxon>Halobacteriales</taxon>
        <taxon>Natrialbaceae</taxon>
        <taxon>Natrinema</taxon>
    </lineage>
</organism>
<dbReference type="GeneID" id="56034105"/>
<reference evidence="2 3" key="1">
    <citation type="submission" date="2020-07" db="EMBL/GenBank/DDBJ databases">
        <authorList>
            <person name="Cui H."/>
        </authorList>
    </citation>
    <scope>NUCLEOTIDE SEQUENCE [LARGE SCALE GENOMIC DNA]</scope>
    <source>
        <strain evidence="2 3">YPL8</strain>
    </source>
</reference>
<dbReference type="EMBL" id="CP058601">
    <property type="protein sequence ID" value="QLG49603.1"/>
    <property type="molecule type" value="Genomic_DNA"/>
</dbReference>
<sequence>MALESHACAGVSMRRPKRDAGHERSERAGVGDRSQRLQTGFGFFFAR</sequence>
<evidence type="ECO:0000256" key="1">
    <source>
        <dbReference type="SAM" id="MobiDB-lite"/>
    </source>
</evidence>
<name>A0A7D5K717_9EURY</name>
<feature type="compositionally biased region" description="Basic and acidic residues" evidence="1">
    <location>
        <begin position="18"/>
        <end position="34"/>
    </location>
</feature>
<keyword evidence="3" id="KW-1185">Reference proteome</keyword>
<gene>
    <name evidence="2" type="ORF">HYG82_12400</name>
</gene>
<protein>
    <submittedName>
        <fullName evidence="2">Uncharacterized protein</fullName>
    </submittedName>
</protein>
<feature type="region of interest" description="Disordered" evidence="1">
    <location>
        <begin position="1"/>
        <end position="34"/>
    </location>
</feature>
<accession>A0A7D5K717</accession>